<dbReference type="PANTHER" id="PTHR11461:SF211">
    <property type="entry name" value="GH10112P-RELATED"/>
    <property type="match status" value="1"/>
</dbReference>
<dbReference type="AlphaFoldDB" id="A0A5E4QA37"/>
<dbReference type="Pfam" id="PF00079">
    <property type="entry name" value="Serpin"/>
    <property type="match status" value="1"/>
</dbReference>
<dbReference type="GO" id="GO:0005615">
    <property type="term" value="C:extracellular space"/>
    <property type="evidence" value="ECO:0007669"/>
    <property type="project" value="InterPro"/>
</dbReference>
<comment type="similarity">
    <text evidence="1 4">Belongs to the serpin family.</text>
</comment>
<dbReference type="InterPro" id="IPR042185">
    <property type="entry name" value="Serpin_sf_2"/>
</dbReference>
<dbReference type="InterPro" id="IPR042178">
    <property type="entry name" value="Serpin_sf_1"/>
</dbReference>
<keyword evidence="2" id="KW-0646">Protease inhibitor</keyword>
<organism evidence="6 7">
    <name type="scientific">Leptidea sinapis</name>
    <dbReference type="NCBI Taxonomy" id="189913"/>
    <lineage>
        <taxon>Eukaryota</taxon>
        <taxon>Metazoa</taxon>
        <taxon>Ecdysozoa</taxon>
        <taxon>Arthropoda</taxon>
        <taxon>Hexapoda</taxon>
        <taxon>Insecta</taxon>
        <taxon>Pterygota</taxon>
        <taxon>Neoptera</taxon>
        <taxon>Endopterygota</taxon>
        <taxon>Lepidoptera</taxon>
        <taxon>Glossata</taxon>
        <taxon>Ditrysia</taxon>
        <taxon>Papilionoidea</taxon>
        <taxon>Pieridae</taxon>
        <taxon>Dismorphiinae</taxon>
        <taxon>Leptidea</taxon>
    </lineage>
</organism>
<dbReference type="SUPFAM" id="SSF56574">
    <property type="entry name" value="Serpins"/>
    <property type="match status" value="1"/>
</dbReference>
<evidence type="ECO:0000256" key="4">
    <source>
        <dbReference type="RuleBase" id="RU000411"/>
    </source>
</evidence>
<keyword evidence="3" id="KW-0722">Serine protease inhibitor</keyword>
<sequence length="417" mass="46845">MDLIFCIGVFLVSIKDIHCIDGRQAELSRFNFFDIDLLKYAAEDREGNVMVSPASIKSTLAMLLEGAGGITETELRSALRLSPFKDEFREQLNTYLSLLQVNTPGVKISNANGVFVSKKLKLHKHFVSTLSKLYFADIQEIDFSNPFNASDIINRWVGQNTKGLITDIIQPAQLSPKSEMIIANALYFKGLWARGFNPRYTRSGCFHRQGSCLNVAMMELHSELNYAYVDNLRAHALELQYQGGEYSMILLVPLDFEGCAQLVRDLPYMSLPQISILLEPTDIRLIMPKFTVEFNDNVAGPLRNMRVVSLFTKNANLSGMYEGGAPQVDSIIHRVHMTVDEQGTVAAAASSAMVIPLIGAEVQLRVDRPFVFFIRNNKLGQVLFEGKIDEPNIVEDVVPTQSKTKPSNERRYSNKFF</sequence>
<evidence type="ECO:0000313" key="7">
    <source>
        <dbReference type="Proteomes" id="UP000324832"/>
    </source>
</evidence>
<evidence type="ECO:0000313" key="6">
    <source>
        <dbReference type="EMBL" id="VVC95124.1"/>
    </source>
</evidence>
<dbReference type="Gene3D" id="2.30.39.10">
    <property type="entry name" value="Alpha-1-antitrypsin, domain 1"/>
    <property type="match status" value="1"/>
</dbReference>
<protein>
    <recommendedName>
        <fullName evidence="5">Serpin domain-containing protein</fullName>
    </recommendedName>
</protein>
<proteinExistence type="inferred from homology"/>
<gene>
    <name evidence="6" type="ORF">LSINAPIS_LOCUS6913</name>
</gene>
<dbReference type="PROSITE" id="PS00284">
    <property type="entry name" value="SERPIN"/>
    <property type="match status" value="1"/>
</dbReference>
<dbReference type="PANTHER" id="PTHR11461">
    <property type="entry name" value="SERINE PROTEASE INHIBITOR, SERPIN"/>
    <property type="match status" value="1"/>
</dbReference>
<dbReference type="InterPro" id="IPR036186">
    <property type="entry name" value="Serpin_sf"/>
</dbReference>
<dbReference type="Proteomes" id="UP000324832">
    <property type="component" value="Unassembled WGS sequence"/>
</dbReference>
<name>A0A5E4QA37_9NEOP</name>
<dbReference type="InterPro" id="IPR023796">
    <property type="entry name" value="Serpin_dom"/>
</dbReference>
<dbReference type="GO" id="GO:0004867">
    <property type="term" value="F:serine-type endopeptidase inhibitor activity"/>
    <property type="evidence" value="ECO:0007669"/>
    <property type="project" value="UniProtKB-KW"/>
</dbReference>
<evidence type="ECO:0000256" key="2">
    <source>
        <dbReference type="ARBA" id="ARBA00022690"/>
    </source>
</evidence>
<evidence type="ECO:0000259" key="5">
    <source>
        <dbReference type="SMART" id="SM00093"/>
    </source>
</evidence>
<accession>A0A5E4QA37</accession>
<reference evidence="6 7" key="1">
    <citation type="submission" date="2017-07" db="EMBL/GenBank/DDBJ databases">
        <authorList>
            <person name="Talla V."/>
            <person name="Backstrom N."/>
        </authorList>
    </citation>
    <scope>NUCLEOTIDE SEQUENCE [LARGE SCALE GENOMIC DNA]</scope>
</reference>
<dbReference type="EMBL" id="FZQP02002225">
    <property type="protein sequence ID" value="VVC95124.1"/>
    <property type="molecule type" value="Genomic_DNA"/>
</dbReference>
<feature type="domain" description="Serpin" evidence="5">
    <location>
        <begin position="35"/>
        <end position="391"/>
    </location>
</feature>
<dbReference type="Gene3D" id="3.30.497.10">
    <property type="entry name" value="Antithrombin, subunit I, domain 2"/>
    <property type="match status" value="1"/>
</dbReference>
<evidence type="ECO:0000256" key="1">
    <source>
        <dbReference type="ARBA" id="ARBA00009500"/>
    </source>
</evidence>
<keyword evidence="7" id="KW-1185">Reference proteome</keyword>
<evidence type="ECO:0000256" key="3">
    <source>
        <dbReference type="ARBA" id="ARBA00022900"/>
    </source>
</evidence>
<dbReference type="InterPro" id="IPR023795">
    <property type="entry name" value="Serpin_CS"/>
</dbReference>
<dbReference type="CDD" id="cd19600">
    <property type="entry name" value="serpin11-like_insects"/>
    <property type="match status" value="1"/>
</dbReference>
<dbReference type="SMART" id="SM00093">
    <property type="entry name" value="SERPIN"/>
    <property type="match status" value="1"/>
</dbReference>
<dbReference type="InterPro" id="IPR000215">
    <property type="entry name" value="Serpin_fam"/>
</dbReference>